<evidence type="ECO:0000313" key="2">
    <source>
        <dbReference type="EMBL" id="MEI4552052.1"/>
    </source>
</evidence>
<proteinExistence type="predicted"/>
<organism evidence="2 3">
    <name type="scientific">Pseudoalteromonas spongiae</name>
    <dbReference type="NCBI Taxonomy" id="298657"/>
    <lineage>
        <taxon>Bacteria</taxon>
        <taxon>Pseudomonadati</taxon>
        <taxon>Pseudomonadota</taxon>
        <taxon>Gammaproteobacteria</taxon>
        <taxon>Alteromonadales</taxon>
        <taxon>Pseudoalteromonadaceae</taxon>
        <taxon>Pseudoalteromonas</taxon>
    </lineage>
</organism>
<dbReference type="InterPro" id="IPR050266">
    <property type="entry name" value="AB_hydrolase_sf"/>
</dbReference>
<sequence length="283" mass="31841">MQVTITETSYEIDELKIACQRLDNSNTKIIALHGWQDNSNSFLPLINQMPQYDWYAIDFPGHGLSSWRNKQAHYYFIDYVDDVYRVLQQIAPNEKVIIVGHSMGAMVANLFAGCFPDKLKCVIAIEGLACVTTPDSEVTAQLRNAIESRAKPSSKRVFKRFDQVVNARLAVSDLDYDNAALIMKRNTQQVEDGIKLLTDPKLKHHSGFRFSPSQCQAICTDTTVPMLLIKALNGFKMISQAIENYGQLYTNLDVIAIPGGHHCHMEYAHVIAKEVDVYVNGVN</sequence>
<dbReference type="PANTHER" id="PTHR43798">
    <property type="entry name" value="MONOACYLGLYCEROL LIPASE"/>
    <property type="match status" value="1"/>
</dbReference>
<reference evidence="2 3" key="1">
    <citation type="submission" date="2023-12" db="EMBL/GenBank/DDBJ databases">
        <title>Friends and Foes: Symbiotic and Algicidal bacterial influence on Karenia brevis blooms.</title>
        <authorList>
            <person name="Fei C."/>
            <person name="Mohamed A.R."/>
            <person name="Booker A."/>
            <person name="Arshad M."/>
            <person name="Klass S."/>
            <person name="Ahn S."/>
            <person name="Gilbert P.M."/>
            <person name="Heil C.A."/>
            <person name="Martinez J.M."/>
            <person name="Amin S.A."/>
        </authorList>
    </citation>
    <scope>NUCLEOTIDE SEQUENCE [LARGE SCALE GENOMIC DNA]</scope>
    <source>
        <strain evidence="2 3">CE15</strain>
    </source>
</reference>
<dbReference type="InterPro" id="IPR029058">
    <property type="entry name" value="AB_hydrolase_fold"/>
</dbReference>
<evidence type="ECO:0000313" key="3">
    <source>
        <dbReference type="Proteomes" id="UP001382455"/>
    </source>
</evidence>
<comment type="caution">
    <text evidence="2">The sequence shown here is derived from an EMBL/GenBank/DDBJ whole genome shotgun (WGS) entry which is preliminary data.</text>
</comment>
<dbReference type="Proteomes" id="UP001382455">
    <property type="component" value="Unassembled WGS sequence"/>
</dbReference>
<protein>
    <submittedName>
        <fullName evidence="2">Alpha/beta hydrolase</fullName>
    </submittedName>
</protein>
<dbReference type="InterPro" id="IPR000073">
    <property type="entry name" value="AB_hydrolase_1"/>
</dbReference>
<name>A0ABU8EYI1_9GAMM</name>
<dbReference type="EMBL" id="JBAWKS010000002">
    <property type="protein sequence ID" value="MEI4552052.1"/>
    <property type="molecule type" value="Genomic_DNA"/>
</dbReference>
<dbReference type="PANTHER" id="PTHR43798:SF33">
    <property type="entry name" value="HYDROLASE, PUTATIVE (AFU_ORTHOLOGUE AFUA_2G14860)-RELATED"/>
    <property type="match status" value="1"/>
</dbReference>
<accession>A0ABU8EYI1</accession>
<evidence type="ECO:0000259" key="1">
    <source>
        <dbReference type="Pfam" id="PF00561"/>
    </source>
</evidence>
<keyword evidence="3" id="KW-1185">Reference proteome</keyword>
<dbReference type="Pfam" id="PF00561">
    <property type="entry name" value="Abhydrolase_1"/>
    <property type="match status" value="1"/>
</dbReference>
<dbReference type="GO" id="GO:0016787">
    <property type="term" value="F:hydrolase activity"/>
    <property type="evidence" value="ECO:0007669"/>
    <property type="project" value="UniProtKB-KW"/>
</dbReference>
<gene>
    <name evidence="2" type="ORF">WAE96_20410</name>
</gene>
<dbReference type="RefSeq" id="WP_336436916.1">
    <property type="nucleotide sequence ID" value="NZ_JBAWKS010000002.1"/>
</dbReference>
<keyword evidence="2" id="KW-0378">Hydrolase</keyword>
<feature type="domain" description="AB hydrolase-1" evidence="1">
    <location>
        <begin position="29"/>
        <end position="147"/>
    </location>
</feature>
<dbReference type="SUPFAM" id="SSF53474">
    <property type="entry name" value="alpha/beta-Hydrolases"/>
    <property type="match status" value="1"/>
</dbReference>
<dbReference type="Gene3D" id="3.40.50.1820">
    <property type="entry name" value="alpha/beta hydrolase"/>
    <property type="match status" value="1"/>
</dbReference>